<accession>A0ABQ7J746</accession>
<proteinExistence type="predicted"/>
<reference evidence="1 2" key="1">
    <citation type="journal article" date="2020" name="bioRxiv">
        <title>Metabolic contributions of an alphaproteobacterial endosymbiont in the apicomplexan Cardiosporidium cionae.</title>
        <authorList>
            <person name="Hunter E.S."/>
            <person name="Paight C.J."/>
            <person name="Lane C.E."/>
        </authorList>
    </citation>
    <scope>NUCLEOTIDE SEQUENCE [LARGE SCALE GENOMIC DNA]</scope>
    <source>
        <strain evidence="1">ESH_2018</strain>
    </source>
</reference>
<organism evidence="1 2">
    <name type="scientific">Cardiosporidium cionae</name>
    <dbReference type="NCBI Taxonomy" id="476202"/>
    <lineage>
        <taxon>Eukaryota</taxon>
        <taxon>Sar</taxon>
        <taxon>Alveolata</taxon>
        <taxon>Apicomplexa</taxon>
        <taxon>Aconoidasida</taxon>
        <taxon>Nephromycida</taxon>
        <taxon>Cardiosporidium</taxon>
    </lineage>
</organism>
<evidence type="ECO:0000313" key="1">
    <source>
        <dbReference type="EMBL" id="KAF8819749.1"/>
    </source>
</evidence>
<evidence type="ECO:0000313" key="2">
    <source>
        <dbReference type="Proteomes" id="UP000823046"/>
    </source>
</evidence>
<dbReference type="Proteomes" id="UP000823046">
    <property type="component" value="Unassembled WGS sequence"/>
</dbReference>
<keyword evidence="2" id="KW-1185">Reference proteome</keyword>
<protein>
    <submittedName>
        <fullName evidence="1">Uncharacterized protein</fullName>
    </submittedName>
</protein>
<sequence length="241" mass="28215">MHPLSSTDTQIETLTMPSSQKIFSYQDLQDIRRFEETSGIKFHEKISVRWIVTRTFEDDDKEETEEDELVWWTASISLPTVKEEHMGERVLLLHYESFMEFEAATSKVIFNNSSKVYHIEQKEWLKFRNAGETAAETEECPDSDDEFDNPNHVISVKEIIDAQNETDREEAGSDFSSAEMAMLQAFDSLPFSQQMMLGSVYRQFADEFKNWLHVQLRDKGNDFVVTENDIKEFLLHYNPKD</sequence>
<dbReference type="EMBL" id="JADAQX010000615">
    <property type="protein sequence ID" value="KAF8819749.1"/>
    <property type="molecule type" value="Genomic_DNA"/>
</dbReference>
<gene>
    <name evidence="1" type="ORF">IE077_000659</name>
</gene>
<comment type="caution">
    <text evidence="1">The sequence shown here is derived from an EMBL/GenBank/DDBJ whole genome shotgun (WGS) entry which is preliminary data.</text>
</comment>
<name>A0ABQ7J746_9APIC</name>